<dbReference type="EnsemblMetazoa" id="HelroT163374">
    <property type="protein sequence ID" value="HelroP163374"/>
    <property type="gene ID" value="HelroG163374"/>
</dbReference>
<dbReference type="PANTHER" id="PTHR33604:SF3">
    <property type="entry name" value="OSJNBA0004B13.7 PROTEIN"/>
    <property type="match status" value="1"/>
</dbReference>
<dbReference type="SUPFAM" id="SSF53448">
    <property type="entry name" value="Nucleotide-diphospho-sugar transferases"/>
    <property type="match status" value="1"/>
</dbReference>
<evidence type="ECO:0000313" key="4">
    <source>
        <dbReference type="Proteomes" id="UP000015101"/>
    </source>
</evidence>
<evidence type="ECO:0000256" key="1">
    <source>
        <dbReference type="SAM" id="Phobius"/>
    </source>
</evidence>
<feature type="transmembrane region" description="Helical" evidence="1">
    <location>
        <begin position="45"/>
        <end position="66"/>
    </location>
</feature>
<dbReference type="Proteomes" id="UP000015101">
    <property type="component" value="Unassembled WGS sequence"/>
</dbReference>
<sequence>MKNWKLAHFISFVKLKKISAIKNFLPHQILNIFFLNLLIKIQPDNRFTCSQALIFSVTFFIFIYIISNKYTFKQCLSKTLTEALLQRKLTNVKNYCDTSANKTFIFIVGRENLCHNIVKDFEYDLRIIVLTYKRSASLLELLQSLNALETDGDSVLLEIWIDRSIDGHIDSETLISARSFLWRNGPVHIYLQSKHVGIIGQWIYSWVPKKYKFNKSKINKTCPYEIGLILEDDISVAPYSYRWLKAAKQFYNSTENLAGITFQSESLIIAETGKEFNPLPSLTGPSYFYKLVGSWGFAPEPRVWLKFQRWFKTKTLKHPYVPKILMTKWYQYFESINTTDKMWTMWFIYYCHYHKLVTLYSNIFKPTNKTLRSNKSPRINQVACLALNRKEPGLHYSKLIIPNTNCLNWYWRPEYIDFKKNTLLFGYNGKPTKDQHF</sequence>
<keyword evidence="4" id="KW-1185">Reference proteome</keyword>
<keyword evidence="1" id="KW-0812">Transmembrane</keyword>
<gene>
    <name evidence="3" type="primary">20200041</name>
    <name evidence="2" type="ORF">HELRODRAFT_163374</name>
</gene>
<dbReference type="KEGG" id="hro:HELRODRAFT_163374"/>
<keyword evidence="1" id="KW-1133">Transmembrane helix</keyword>
<evidence type="ECO:0000313" key="3">
    <source>
        <dbReference type="EnsemblMetazoa" id="HelroP163374"/>
    </source>
</evidence>
<evidence type="ECO:0000313" key="2">
    <source>
        <dbReference type="EMBL" id="ESN96323.1"/>
    </source>
</evidence>
<dbReference type="eggNOG" id="ENOG502QR4V">
    <property type="taxonomic scope" value="Eukaryota"/>
</dbReference>
<dbReference type="HOGENOM" id="CLU_051252_0_0_1"/>
<dbReference type="CTD" id="20200041"/>
<accession>T1ETZ1</accession>
<dbReference type="Gene3D" id="3.90.550.10">
    <property type="entry name" value="Spore Coat Polysaccharide Biosynthesis Protein SpsA, Chain A"/>
    <property type="match status" value="1"/>
</dbReference>
<evidence type="ECO:0008006" key="5">
    <source>
        <dbReference type="Google" id="ProtNLM"/>
    </source>
</evidence>
<dbReference type="OrthoDB" id="2020070at2759"/>
<reference evidence="3" key="3">
    <citation type="submission" date="2015-06" db="UniProtKB">
        <authorList>
            <consortium name="EnsemblMetazoa"/>
        </authorList>
    </citation>
    <scope>IDENTIFICATION</scope>
</reference>
<reference evidence="4" key="1">
    <citation type="submission" date="2012-12" db="EMBL/GenBank/DDBJ databases">
        <authorList>
            <person name="Hellsten U."/>
            <person name="Grimwood J."/>
            <person name="Chapman J.A."/>
            <person name="Shapiro H."/>
            <person name="Aerts A."/>
            <person name="Otillar R.P."/>
            <person name="Terry A.Y."/>
            <person name="Boore J.L."/>
            <person name="Simakov O."/>
            <person name="Marletaz F."/>
            <person name="Cho S.-J."/>
            <person name="Edsinger-Gonzales E."/>
            <person name="Havlak P."/>
            <person name="Kuo D.-H."/>
            <person name="Larsson T."/>
            <person name="Lv J."/>
            <person name="Arendt D."/>
            <person name="Savage R."/>
            <person name="Osoegawa K."/>
            <person name="de Jong P."/>
            <person name="Lindberg D.R."/>
            <person name="Seaver E.C."/>
            <person name="Weisblat D.A."/>
            <person name="Putnam N.H."/>
            <person name="Grigoriev I.V."/>
            <person name="Rokhsar D.S."/>
        </authorList>
    </citation>
    <scope>NUCLEOTIDE SEQUENCE</scope>
</reference>
<dbReference type="PANTHER" id="PTHR33604">
    <property type="entry name" value="OSJNBA0004B13.7 PROTEIN"/>
    <property type="match status" value="1"/>
</dbReference>
<dbReference type="EMBL" id="AMQM01001381">
    <property type="status" value="NOT_ANNOTATED_CDS"/>
    <property type="molecule type" value="Genomic_DNA"/>
</dbReference>
<organism evidence="3 4">
    <name type="scientific">Helobdella robusta</name>
    <name type="common">Californian leech</name>
    <dbReference type="NCBI Taxonomy" id="6412"/>
    <lineage>
        <taxon>Eukaryota</taxon>
        <taxon>Metazoa</taxon>
        <taxon>Spiralia</taxon>
        <taxon>Lophotrochozoa</taxon>
        <taxon>Annelida</taxon>
        <taxon>Clitellata</taxon>
        <taxon>Hirudinea</taxon>
        <taxon>Rhynchobdellida</taxon>
        <taxon>Glossiphoniidae</taxon>
        <taxon>Helobdella</taxon>
    </lineage>
</organism>
<reference evidence="2 4" key="2">
    <citation type="journal article" date="2013" name="Nature">
        <title>Insights into bilaterian evolution from three spiralian genomes.</title>
        <authorList>
            <person name="Simakov O."/>
            <person name="Marletaz F."/>
            <person name="Cho S.J."/>
            <person name="Edsinger-Gonzales E."/>
            <person name="Havlak P."/>
            <person name="Hellsten U."/>
            <person name="Kuo D.H."/>
            <person name="Larsson T."/>
            <person name="Lv J."/>
            <person name="Arendt D."/>
            <person name="Savage R."/>
            <person name="Osoegawa K."/>
            <person name="de Jong P."/>
            <person name="Grimwood J."/>
            <person name="Chapman J.A."/>
            <person name="Shapiro H."/>
            <person name="Aerts A."/>
            <person name="Otillar R.P."/>
            <person name="Terry A.Y."/>
            <person name="Boore J.L."/>
            <person name="Grigoriev I.V."/>
            <person name="Lindberg D.R."/>
            <person name="Seaver E.C."/>
            <person name="Weisblat D.A."/>
            <person name="Putnam N.H."/>
            <person name="Rokhsar D.S."/>
        </authorList>
    </citation>
    <scope>NUCLEOTIDE SEQUENCE</scope>
</reference>
<dbReference type="EMBL" id="KB097495">
    <property type="protein sequence ID" value="ESN96323.1"/>
    <property type="molecule type" value="Genomic_DNA"/>
</dbReference>
<keyword evidence="1" id="KW-0472">Membrane</keyword>
<dbReference type="InterPro" id="IPR029044">
    <property type="entry name" value="Nucleotide-diphossugar_trans"/>
</dbReference>
<dbReference type="GeneID" id="20200041"/>
<name>T1ETZ1_HELRO</name>
<dbReference type="InParanoid" id="T1ETZ1"/>
<dbReference type="AlphaFoldDB" id="T1ETZ1"/>
<dbReference type="RefSeq" id="XP_009025504.1">
    <property type="nucleotide sequence ID" value="XM_009027256.1"/>
</dbReference>
<proteinExistence type="predicted"/>
<protein>
    <recommendedName>
        <fullName evidence="5">Glycosyl transferase 64 domain-containing protein</fullName>
    </recommendedName>
</protein>